<sequence length="103" mass="11237">LSGGMLAWRRSMSPFTALLRLHQIRYCWGPGRTLIIDKEGTKHVIHDMQEATGTLGLLGLPTEPLAPATPSAGQTRPHGRYSSSAPEFVPRRPPVDSYAKATT</sequence>
<evidence type="ECO:0000313" key="2">
    <source>
        <dbReference type="EMBL" id="CAH2274275.1"/>
    </source>
</evidence>
<gene>
    <name evidence="2" type="ORF">PECUL_23A050536</name>
</gene>
<proteinExistence type="predicted"/>
<keyword evidence="3" id="KW-1185">Reference proteome</keyword>
<dbReference type="Proteomes" id="UP001295444">
    <property type="component" value="Chromosome 03"/>
</dbReference>
<evidence type="ECO:0000313" key="3">
    <source>
        <dbReference type="Proteomes" id="UP001295444"/>
    </source>
</evidence>
<feature type="region of interest" description="Disordered" evidence="1">
    <location>
        <begin position="62"/>
        <end position="103"/>
    </location>
</feature>
<name>A0AAD1RLX0_PELCU</name>
<evidence type="ECO:0000256" key="1">
    <source>
        <dbReference type="SAM" id="MobiDB-lite"/>
    </source>
</evidence>
<dbReference type="EMBL" id="OW240914">
    <property type="protein sequence ID" value="CAH2274275.1"/>
    <property type="molecule type" value="Genomic_DNA"/>
</dbReference>
<organism evidence="2 3">
    <name type="scientific">Pelobates cultripes</name>
    <name type="common">Western spadefoot toad</name>
    <dbReference type="NCBI Taxonomy" id="61616"/>
    <lineage>
        <taxon>Eukaryota</taxon>
        <taxon>Metazoa</taxon>
        <taxon>Chordata</taxon>
        <taxon>Craniata</taxon>
        <taxon>Vertebrata</taxon>
        <taxon>Euteleostomi</taxon>
        <taxon>Amphibia</taxon>
        <taxon>Batrachia</taxon>
        <taxon>Anura</taxon>
        <taxon>Pelobatoidea</taxon>
        <taxon>Pelobatidae</taxon>
        <taxon>Pelobates</taxon>
    </lineage>
</organism>
<protein>
    <submittedName>
        <fullName evidence="2">Uncharacterized protein</fullName>
    </submittedName>
</protein>
<reference evidence="2" key="1">
    <citation type="submission" date="2022-03" db="EMBL/GenBank/DDBJ databases">
        <authorList>
            <person name="Alioto T."/>
            <person name="Alioto T."/>
            <person name="Gomez Garrido J."/>
        </authorList>
    </citation>
    <scope>NUCLEOTIDE SEQUENCE</scope>
</reference>
<feature type="non-terminal residue" evidence="2">
    <location>
        <position position="1"/>
    </location>
</feature>
<accession>A0AAD1RLX0</accession>
<dbReference type="AlphaFoldDB" id="A0AAD1RLX0"/>